<evidence type="ECO:0000256" key="6">
    <source>
        <dbReference type="ARBA" id="ARBA00023136"/>
    </source>
</evidence>
<dbReference type="Gene3D" id="3.40.720.10">
    <property type="entry name" value="Alkaline Phosphatase, subunit A"/>
    <property type="match status" value="1"/>
</dbReference>
<evidence type="ECO:0000313" key="9">
    <source>
        <dbReference type="EMBL" id="KRK80800.1"/>
    </source>
</evidence>
<evidence type="ECO:0000256" key="5">
    <source>
        <dbReference type="ARBA" id="ARBA00022989"/>
    </source>
</evidence>
<keyword evidence="4 7" id="KW-0812">Transmembrane</keyword>
<dbReference type="Pfam" id="PF00884">
    <property type="entry name" value="Sulfatase"/>
    <property type="match status" value="1"/>
</dbReference>
<dbReference type="InterPro" id="IPR050448">
    <property type="entry name" value="OpgB/LTA_synthase_biosynth"/>
</dbReference>
<keyword evidence="6 7" id="KW-0472">Membrane</keyword>
<reference evidence="9 10" key="1">
    <citation type="journal article" date="2015" name="Genome Announc.">
        <title>Expanding the biotechnology potential of lactobacilli through comparative genomics of 213 strains and associated genera.</title>
        <authorList>
            <person name="Sun Z."/>
            <person name="Harris H.M."/>
            <person name="McCann A."/>
            <person name="Guo C."/>
            <person name="Argimon S."/>
            <person name="Zhang W."/>
            <person name="Yang X."/>
            <person name="Jeffery I.B."/>
            <person name="Cooney J.C."/>
            <person name="Kagawa T.F."/>
            <person name="Liu W."/>
            <person name="Song Y."/>
            <person name="Salvetti E."/>
            <person name="Wrobel A."/>
            <person name="Rasinkangas P."/>
            <person name="Parkhill J."/>
            <person name="Rea M.C."/>
            <person name="O'Sullivan O."/>
            <person name="Ritari J."/>
            <person name="Douillard F.P."/>
            <person name="Paul Ross R."/>
            <person name="Yang R."/>
            <person name="Briner A.E."/>
            <person name="Felis G.E."/>
            <person name="de Vos W.M."/>
            <person name="Barrangou R."/>
            <person name="Klaenhammer T.R."/>
            <person name="Caufield P.W."/>
            <person name="Cui Y."/>
            <person name="Zhang H."/>
            <person name="O'Toole P.W."/>
        </authorList>
    </citation>
    <scope>NUCLEOTIDE SEQUENCE [LARGE SCALE GENOMIC DNA]</scope>
    <source>
        <strain evidence="9 10">DSM 19682</strain>
    </source>
</reference>
<feature type="transmembrane region" description="Helical" evidence="7">
    <location>
        <begin position="70"/>
        <end position="87"/>
    </location>
</feature>
<dbReference type="InterPro" id="IPR017850">
    <property type="entry name" value="Alkaline_phosphatase_core_sf"/>
</dbReference>
<keyword evidence="10" id="KW-1185">Reference proteome</keyword>
<evidence type="ECO:0000256" key="3">
    <source>
        <dbReference type="ARBA" id="ARBA00022475"/>
    </source>
</evidence>
<evidence type="ECO:0000259" key="8">
    <source>
        <dbReference type="Pfam" id="PF00884"/>
    </source>
</evidence>
<dbReference type="InterPro" id="IPR000917">
    <property type="entry name" value="Sulfatase_N"/>
</dbReference>
<accession>A0A0R1KBE4</accession>
<dbReference type="eggNOG" id="COG1368">
    <property type="taxonomic scope" value="Bacteria"/>
</dbReference>
<evidence type="ECO:0000313" key="10">
    <source>
        <dbReference type="Proteomes" id="UP000051248"/>
    </source>
</evidence>
<dbReference type="CDD" id="cd16015">
    <property type="entry name" value="LTA_synthase"/>
    <property type="match status" value="1"/>
</dbReference>
<comment type="subcellular location">
    <subcellularLocation>
        <location evidence="1">Cell membrane</location>
        <topology evidence="1">Multi-pass membrane protein</topology>
    </subcellularLocation>
</comment>
<gene>
    <name evidence="9" type="ORF">FD03_GL000933</name>
</gene>
<feature type="domain" description="Sulfatase N-terminal" evidence="8">
    <location>
        <begin position="254"/>
        <end position="531"/>
    </location>
</feature>
<evidence type="ECO:0000256" key="2">
    <source>
        <dbReference type="ARBA" id="ARBA00004936"/>
    </source>
</evidence>
<evidence type="ECO:0000256" key="1">
    <source>
        <dbReference type="ARBA" id="ARBA00004651"/>
    </source>
</evidence>
<dbReference type="GO" id="GO:0005886">
    <property type="term" value="C:plasma membrane"/>
    <property type="evidence" value="ECO:0007669"/>
    <property type="project" value="UniProtKB-SubCell"/>
</dbReference>
<dbReference type="OrthoDB" id="243547at2"/>
<protein>
    <recommendedName>
        <fullName evidence="8">Sulfatase N-terminal domain-containing protein</fullName>
    </recommendedName>
</protein>
<evidence type="ECO:0000256" key="7">
    <source>
        <dbReference type="SAM" id="Phobius"/>
    </source>
</evidence>
<name>A0A0R1KBE4_9LACO</name>
<dbReference type="AlphaFoldDB" id="A0A0R1KBE4"/>
<dbReference type="PATRIC" id="fig|1423775.4.peg.960"/>
<proteinExistence type="predicted"/>
<comment type="caution">
    <text evidence="9">The sequence shown here is derived from an EMBL/GenBank/DDBJ whole genome shotgun (WGS) entry which is preliminary data.</text>
</comment>
<evidence type="ECO:0000256" key="4">
    <source>
        <dbReference type="ARBA" id="ARBA00022692"/>
    </source>
</evidence>
<feature type="transmembrane region" description="Helical" evidence="7">
    <location>
        <begin position="121"/>
        <end position="140"/>
    </location>
</feature>
<sequence length="627" mass="70341">MKRFNKIYALQVVFIILSALLMGFVLEYSQIGGVQFAFSTITQTYPGMYLVTATILFLIYMGLYGIINRFFYSTAVFYVFFLIYAVANRLKVMYRTEPVLPSDLMFLSNIKELLTMVSLKLVLEIVVALLIGIAICIFLERKFGKSLLRMKWPARVIFILLAVLSLGSFYSANDEGSLTNKVLAKAGRSDFTANLIWETNSNGPLITFLTNVRVNVMDQPEGYSEAKIDSIVKKYKNVASDINQDRPNSNVNKQTLIFVLSESFADPSRVPNVKINQDAIPNIRQTMKDNTSGLMLSSGYGGGTANMEYMTFTGLAFNQFSKSLQSPYVQLVQKQSNPENITNQFNTKAAIHPYIGNFYSRASVYKKFGFQTFRNIDTSGNLALQYTQPADGGQYIGDEAAYNDALWQVNNVKDGQFISLVTMQNHMPYTNKYKDNEFKASGSGTGKNAKQVANFSKGLNLTDASTKAFLENLDKINKPITVVWYGDHLPGIYDGNSMEKYNVVQHETEYFVYSNKYAVEHDKATKKLNSSTKITDPNGFIALAYKQMGQKVTPFYAMLTKIQEDAPAMAKSTVGNSESLYVNKKTGKQVDYKDLSNNQKKLLSDYKLIQYDLTAGKGYSTKAGFTK</sequence>
<feature type="transmembrane region" description="Helical" evidence="7">
    <location>
        <begin position="7"/>
        <end position="26"/>
    </location>
</feature>
<dbReference type="PANTHER" id="PTHR47371">
    <property type="entry name" value="LIPOTEICHOIC ACID SYNTHASE"/>
    <property type="match status" value="1"/>
</dbReference>
<feature type="transmembrane region" description="Helical" evidence="7">
    <location>
        <begin position="152"/>
        <end position="172"/>
    </location>
</feature>
<dbReference type="STRING" id="1423775.FD03_GL000933"/>
<feature type="transmembrane region" description="Helical" evidence="7">
    <location>
        <begin position="46"/>
        <end position="63"/>
    </location>
</feature>
<dbReference type="RefSeq" id="WP_025024916.1">
    <property type="nucleotide sequence ID" value="NZ_AZDZ01000002.1"/>
</dbReference>
<dbReference type="EMBL" id="AZDZ01000002">
    <property type="protein sequence ID" value="KRK80800.1"/>
    <property type="molecule type" value="Genomic_DNA"/>
</dbReference>
<dbReference type="PANTHER" id="PTHR47371:SF3">
    <property type="entry name" value="PHOSPHOGLYCEROL TRANSFERASE I"/>
    <property type="match status" value="1"/>
</dbReference>
<organism evidence="9 10">
    <name type="scientific">Companilactobacillus nodensis DSM 19682 = JCM 14932 = NBRC 107160</name>
    <dbReference type="NCBI Taxonomy" id="1423775"/>
    <lineage>
        <taxon>Bacteria</taxon>
        <taxon>Bacillati</taxon>
        <taxon>Bacillota</taxon>
        <taxon>Bacilli</taxon>
        <taxon>Lactobacillales</taxon>
        <taxon>Lactobacillaceae</taxon>
        <taxon>Companilactobacillus</taxon>
    </lineage>
</organism>
<keyword evidence="5 7" id="KW-1133">Transmembrane helix</keyword>
<dbReference type="Proteomes" id="UP000051248">
    <property type="component" value="Unassembled WGS sequence"/>
</dbReference>
<keyword evidence="3" id="KW-1003">Cell membrane</keyword>
<comment type="pathway">
    <text evidence="2">Cell wall biogenesis; lipoteichoic acid biosynthesis.</text>
</comment>